<dbReference type="GO" id="GO:0016616">
    <property type="term" value="F:oxidoreductase activity, acting on the CH-OH group of donors, NAD or NADP as acceptor"/>
    <property type="evidence" value="ECO:0007669"/>
    <property type="project" value="InterPro"/>
</dbReference>
<accession>A0A6N8HDZ4</accession>
<protein>
    <submittedName>
        <fullName evidence="7">Alcohol dehydrogenase catalytic domain-containing protein</fullName>
    </submittedName>
</protein>
<dbReference type="SMART" id="SM00829">
    <property type="entry name" value="PKS_ER"/>
    <property type="match status" value="1"/>
</dbReference>
<reference evidence="7 8" key="1">
    <citation type="submission" date="2019-12" db="EMBL/GenBank/DDBJ databases">
        <authorList>
            <person name="Sun J.-Q."/>
        </authorList>
    </citation>
    <scope>NUCLEOTIDE SEQUENCE [LARGE SCALE GENOMIC DNA]</scope>
    <source>
        <strain evidence="7 8">JCM 17928</strain>
    </source>
</reference>
<dbReference type="PROSITE" id="PS00059">
    <property type="entry name" value="ADH_ZINC"/>
    <property type="match status" value="1"/>
</dbReference>
<dbReference type="PROSITE" id="PS51318">
    <property type="entry name" value="TAT"/>
    <property type="match status" value="1"/>
</dbReference>
<dbReference type="AlphaFoldDB" id="A0A6N8HDZ4"/>
<proteinExistence type="inferred from homology"/>
<sequence length="407" mass="44530">MEETNKNQEGKHTRRSFLQRSAMAGAGVMLGSKMEAFAADNVNNNLDLTDMTDFTKNIKTKGYAATDESGKLSPFEFERRPVGDDDILIDIKFASICHSDIHQEKGHWGKQVYPQVPGHEIVGIVAAVGKNVTKFKVGDRAGVGCMVDSCMECNSCTHGEEHLCDKGQTVFTYGYPSQAEPTGITQGGYSNKIVVRDHFAVHIPQHISFEEAVPLLCAGITTYSPLMRAQFKVGDKVGVAGIGGLGHLAVKLAVSKGAEVYAFTTSPDKVADIKSFGAKEVIVVDKDFKNLQAYRKKLDYMISTIPYQFNVAPYVSCVKPFGTFTFVGMPEGFNINVSNIALASSRVNFNSSLIGGIPETQEVVHYCADNGVRPQIQVIKANQINDAWDKVVNKEARYRYVIDAATF</sequence>
<dbReference type="InterPro" id="IPR011032">
    <property type="entry name" value="GroES-like_sf"/>
</dbReference>
<dbReference type="EMBL" id="WOWP01000026">
    <property type="protein sequence ID" value="MUV03836.1"/>
    <property type="molecule type" value="Genomic_DNA"/>
</dbReference>
<dbReference type="Proteomes" id="UP000433945">
    <property type="component" value="Unassembled WGS sequence"/>
</dbReference>
<dbReference type="RefSeq" id="WP_157483080.1">
    <property type="nucleotide sequence ID" value="NZ_WOWP01000026.1"/>
</dbReference>
<keyword evidence="8" id="KW-1185">Reference proteome</keyword>
<name>A0A6N8HDZ4_9FLAO</name>
<evidence type="ECO:0000313" key="8">
    <source>
        <dbReference type="Proteomes" id="UP000433945"/>
    </source>
</evidence>
<dbReference type="InterPro" id="IPR019546">
    <property type="entry name" value="TAT_signal_bac_arc"/>
</dbReference>
<evidence type="ECO:0000256" key="1">
    <source>
        <dbReference type="ARBA" id="ARBA00001947"/>
    </source>
</evidence>
<dbReference type="InterPro" id="IPR013154">
    <property type="entry name" value="ADH-like_N"/>
</dbReference>
<dbReference type="PANTHER" id="PTHR42683">
    <property type="entry name" value="ALDEHYDE REDUCTASE"/>
    <property type="match status" value="1"/>
</dbReference>
<dbReference type="Gene3D" id="3.90.180.10">
    <property type="entry name" value="Medium-chain alcohol dehydrogenases, catalytic domain"/>
    <property type="match status" value="1"/>
</dbReference>
<dbReference type="InterPro" id="IPR006311">
    <property type="entry name" value="TAT_signal"/>
</dbReference>
<evidence type="ECO:0000256" key="5">
    <source>
        <dbReference type="RuleBase" id="RU361277"/>
    </source>
</evidence>
<evidence type="ECO:0000313" key="7">
    <source>
        <dbReference type="EMBL" id="MUV03836.1"/>
    </source>
</evidence>
<dbReference type="CDD" id="cd05283">
    <property type="entry name" value="CAD1"/>
    <property type="match status" value="1"/>
</dbReference>
<dbReference type="SUPFAM" id="SSF50129">
    <property type="entry name" value="GroES-like"/>
    <property type="match status" value="1"/>
</dbReference>
<evidence type="ECO:0000256" key="3">
    <source>
        <dbReference type="ARBA" id="ARBA00022833"/>
    </source>
</evidence>
<keyword evidence="3 5" id="KW-0862">Zinc</keyword>
<comment type="caution">
    <text evidence="7">The sequence shown here is derived from an EMBL/GenBank/DDBJ whole genome shotgun (WGS) entry which is preliminary data.</text>
</comment>
<dbReference type="InterPro" id="IPR002328">
    <property type="entry name" value="ADH_Zn_CS"/>
</dbReference>
<dbReference type="InterPro" id="IPR013149">
    <property type="entry name" value="ADH-like_C"/>
</dbReference>
<dbReference type="NCBIfam" id="TIGR01409">
    <property type="entry name" value="TAT_signal_seq"/>
    <property type="match status" value="1"/>
</dbReference>
<dbReference type="GO" id="GO:0008270">
    <property type="term" value="F:zinc ion binding"/>
    <property type="evidence" value="ECO:0007669"/>
    <property type="project" value="InterPro"/>
</dbReference>
<comment type="cofactor">
    <cofactor evidence="1 5">
        <name>Zn(2+)</name>
        <dbReference type="ChEBI" id="CHEBI:29105"/>
    </cofactor>
</comment>
<keyword evidence="4" id="KW-0560">Oxidoreductase</keyword>
<organism evidence="7 8">
    <name type="scientific">Flavobacterium rakeshii</name>
    <dbReference type="NCBI Taxonomy" id="1038845"/>
    <lineage>
        <taxon>Bacteria</taxon>
        <taxon>Pseudomonadati</taxon>
        <taxon>Bacteroidota</taxon>
        <taxon>Flavobacteriia</taxon>
        <taxon>Flavobacteriales</taxon>
        <taxon>Flavobacteriaceae</taxon>
        <taxon>Flavobacterium</taxon>
    </lineage>
</organism>
<gene>
    <name evidence="7" type="ORF">GN157_08960</name>
</gene>
<dbReference type="Pfam" id="PF00107">
    <property type="entry name" value="ADH_zinc_N"/>
    <property type="match status" value="1"/>
</dbReference>
<keyword evidence="2 5" id="KW-0479">Metal-binding</keyword>
<evidence type="ECO:0000256" key="2">
    <source>
        <dbReference type="ARBA" id="ARBA00022723"/>
    </source>
</evidence>
<evidence type="ECO:0000256" key="4">
    <source>
        <dbReference type="ARBA" id="ARBA00023002"/>
    </source>
</evidence>
<dbReference type="InterPro" id="IPR047109">
    <property type="entry name" value="CAD-like"/>
</dbReference>
<dbReference type="Gene3D" id="3.40.50.720">
    <property type="entry name" value="NAD(P)-binding Rossmann-like Domain"/>
    <property type="match status" value="1"/>
</dbReference>
<dbReference type="InterPro" id="IPR020843">
    <property type="entry name" value="ER"/>
</dbReference>
<dbReference type="FunFam" id="3.40.50.720:FF:000473">
    <property type="entry name" value="NADP-dependent alcohol dehydrogenase"/>
    <property type="match status" value="1"/>
</dbReference>
<comment type="similarity">
    <text evidence="5">Belongs to the zinc-containing alcohol dehydrogenase family.</text>
</comment>
<evidence type="ECO:0000259" key="6">
    <source>
        <dbReference type="SMART" id="SM00829"/>
    </source>
</evidence>
<dbReference type="Pfam" id="PF08240">
    <property type="entry name" value="ADH_N"/>
    <property type="match status" value="1"/>
</dbReference>
<feature type="domain" description="Enoyl reductase (ER)" evidence="6">
    <location>
        <begin position="65"/>
        <end position="406"/>
    </location>
</feature>
<dbReference type="SUPFAM" id="SSF51735">
    <property type="entry name" value="NAD(P)-binding Rossmann-fold domains"/>
    <property type="match status" value="1"/>
</dbReference>
<dbReference type="OrthoDB" id="9787435at2"/>
<dbReference type="InterPro" id="IPR036291">
    <property type="entry name" value="NAD(P)-bd_dom_sf"/>
</dbReference>